<accession>A0A0C9PXF5</accession>
<name>A0A0C9PXF5_LACPA</name>
<dbReference type="EMBL" id="BAYM01000089">
    <property type="protein sequence ID" value="GAN36814.1"/>
    <property type="molecule type" value="Genomic_DNA"/>
</dbReference>
<dbReference type="AlphaFoldDB" id="A0A0C9PXF5"/>
<evidence type="ECO:0000313" key="2">
    <source>
        <dbReference type="Proteomes" id="UP000032552"/>
    </source>
</evidence>
<proteinExistence type="predicted"/>
<dbReference type="RefSeq" id="WP_045624985.1">
    <property type="nucleotide sequence ID" value="NZ_BAYM01000089.1"/>
</dbReference>
<protein>
    <submittedName>
        <fullName evidence="1">Uncharacterized protein</fullName>
    </submittedName>
</protein>
<gene>
    <name evidence="1" type="ORF">LC0644_1403</name>
</gene>
<comment type="caution">
    <text evidence="1">The sequence shown here is derived from an EMBL/GenBank/DDBJ whole genome shotgun (WGS) entry which is preliminary data.</text>
</comment>
<organism evidence="1 2">
    <name type="scientific">Lacticaseibacillus paracasei NRIC 0644</name>
    <dbReference type="NCBI Taxonomy" id="1435038"/>
    <lineage>
        <taxon>Bacteria</taxon>
        <taxon>Bacillati</taxon>
        <taxon>Bacillota</taxon>
        <taxon>Bacilli</taxon>
        <taxon>Lactobacillales</taxon>
        <taxon>Lactobacillaceae</taxon>
        <taxon>Lacticaseibacillus</taxon>
    </lineage>
</organism>
<evidence type="ECO:0000313" key="1">
    <source>
        <dbReference type="EMBL" id="GAN36814.1"/>
    </source>
</evidence>
<reference evidence="2" key="1">
    <citation type="submission" date="2014-05" db="EMBL/GenBank/DDBJ databases">
        <title>Whole genome sequencing of Lactobacillus casei NRIC0644.</title>
        <authorList>
            <person name="Atarashi H."/>
            <person name="Yoshida Y."/>
            <person name="Fujimura S."/>
            <person name="Tanaka N."/>
            <person name="Shiwa Y."/>
            <person name="Yoshikawa H."/>
            <person name="Okada S."/>
            <person name="Nakagawa J."/>
        </authorList>
    </citation>
    <scope>NUCLEOTIDE SEQUENCE [LARGE SCALE GENOMIC DNA]</scope>
    <source>
        <strain evidence="2">NRIC0644</strain>
    </source>
</reference>
<dbReference type="Proteomes" id="UP000032552">
    <property type="component" value="Unassembled WGS sequence"/>
</dbReference>
<sequence>MGAEYRQRYEDHLLRITVLAATHQITVVFAAMAADQWAAAGITKKGAVQTAAEGIALPLQQLVQTIAIGLIGKTPTLSLLPSELQKTVTTILQNRELLMTATPTGLTIMPQVAGTTVDFWLAGDAAFLTVPDDRLQPIDLKAWVQNILPQAHGMGFGPVTGQAALAILANDRGKHLAAGCSSEVAVVLMADHEVAAYHLDAAQTSDAGYQTAVAAAKQNHHVVQRFFENHV</sequence>